<dbReference type="EMBL" id="FOQG01000028">
    <property type="protein sequence ID" value="SFJ38783.1"/>
    <property type="molecule type" value="Genomic_DNA"/>
</dbReference>
<evidence type="ECO:0000313" key="4">
    <source>
        <dbReference type="Proteomes" id="UP000198649"/>
    </source>
</evidence>
<comment type="similarity">
    <text evidence="1">Belongs to the universal stress protein A family.</text>
</comment>
<dbReference type="InterPro" id="IPR014729">
    <property type="entry name" value="Rossmann-like_a/b/a_fold"/>
</dbReference>
<dbReference type="STRING" id="1005945.SAMN05216561_12832"/>
<dbReference type="AlphaFoldDB" id="A0A1I3QX29"/>
<gene>
    <name evidence="3" type="ORF">SAMN05216561_12832</name>
</gene>
<sequence length="308" mass="31752">MTSHVKHCIVVGVDGSPASDAALDWAAAEAVRRRRRLHLCGVGERELPGGDAAMYVTEILELAETDAVARAEAALDAAAARVSERWPGLEFTRESVLGNPAGVLVEHSAHAESIVLGHRGHGVIVGALLGSVAHQVAAHASCPVVVVRTSGAGATAPGTTFQPDPEVLRTGGVVVGVDGSAGSEEAVGYAFDEAAVRGCDLHVVKAWWTSTAGLSRSLKLDFQNAERLAASETLVGWADKYPDVTVHVTVPMAPTVASLVRAGTGAELLVVGNRGLGGFRRLLLGSVSHGVLQHATCPVAIVRNAESA</sequence>
<dbReference type="PANTHER" id="PTHR46553">
    <property type="entry name" value="ADENINE NUCLEOTIDE ALPHA HYDROLASES-LIKE SUPERFAMILY PROTEIN"/>
    <property type="match status" value="1"/>
</dbReference>
<dbReference type="InterPro" id="IPR006015">
    <property type="entry name" value="Universal_stress_UspA"/>
</dbReference>
<proteinExistence type="inferred from homology"/>
<organism evidence="3 4">
    <name type="scientific">Nocardioides psychrotolerans</name>
    <dbReference type="NCBI Taxonomy" id="1005945"/>
    <lineage>
        <taxon>Bacteria</taxon>
        <taxon>Bacillati</taxon>
        <taxon>Actinomycetota</taxon>
        <taxon>Actinomycetes</taxon>
        <taxon>Propionibacteriales</taxon>
        <taxon>Nocardioidaceae</taxon>
        <taxon>Nocardioides</taxon>
    </lineage>
</organism>
<accession>A0A1I3QX29</accession>
<dbReference type="Proteomes" id="UP000198649">
    <property type="component" value="Unassembled WGS sequence"/>
</dbReference>
<keyword evidence="4" id="KW-1185">Reference proteome</keyword>
<evidence type="ECO:0000313" key="3">
    <source>
        <dbReference type="EMBL" id="SFJ38783.1"/>
    </source>
</evidence>
<dbReference type="PRINTS" id="PR01438">
    <property type="entry name" value="UNVRSLSTRESS"/>
</dbReference>
<dbReference type="SUPFAM" id="SSF52402">
    <property type="entry name" value="Adenine nucleotide alpha hydrolases-like"/>
    <property type="match status" value="2"/>
</dbReference>
<dbReference type="Gene3D" id="3.40.50.620">
    <property type="entry name" value="HUPs"/>
    <property type="match status" value="2"/>
</dbReference>
<feature type="domain" description="UspA" evidence="2">
    <location>
        <begin position="173"/>
        <end position="303"/>
    </location>
</feature>
<dbReference type="Pfam" id="PF00582">
    <property type="entry name" value="Usp"/>
    <property type="match status" value="2"/>
</dbReference>
<dbReference type="PANTHER" id="PTHR46553:SF3">
    <property type="entry name" value="ADENINE NUCLEOTIDE ALPHA HYDROLASES-LIKE SUPERFAMILY PROTEIN"/>
    <property type="match status" value="1"/>
</dbReference>
<reference evidence="3 4" key="1">
    <citation type="submission" date="2016-10" db="EMBL/GenBank/DDBJ databases">
        <authorList>
            <person name="de Groot N.N."/>
        </authorList>
    </citation>
    <scope>NUCLEOTIDE SEQUENCE [LARGE SCALE GENOMIC DNA]</scope>
    <source>
        <strain evidence="3 4">CGMCC 1.11156</strain>
    </source>
</reference>
<evidence type="ECO:0000256" key="1">
    <source>
        <dbReference type="ARBA" id="ARBA00008791"/>
    </source>
</evidence>
<protein>
    <submittedName>
        <fullName evidence="3">Nucleotide-binding universal stress protein, UspA family</fullName>
    </submittedName>
</protein>
<evidence type="ECO:0000259" key="2">
    <source>
        <dbReference type="Pfam" id="PF00582"/>
    </source>
</evidence>
<dbReference type="InterPro" id="IPR006016">
    <property type="entry name" value="UspA"/>
</dbReference>
<name>A0A1I3QX29_9ACTN</name>
<feature type="domain" description="UspA" evidence="2">
    <location>
        <begin position="9"/>
        <end position="148"/>
    </location>
</feature>
<dbReference type="OrthoDB" id="5179911at2"/>
<dbReference type="RefSeq" id="WP_091117435.1">
    <property type="nucleotide sequence ID" value="NZ_BKAF01000040.1"/>
</dbReference>